<dbReference type="Pfam" id="PF13715">
    <property type="entry name" value="CarbopepD_reg_2"/>
    <property type="match status" value="1"/>
</dbReference>
<dbReference type="GO" id="GO:0004180">
    <property type="term" value="F:carboxypeptidase activity"/>
    <property type="evidence" value="ECO:0007669"/>
    <property type="project" value="UniProtKB-KW"/>
</dbReference>
<keyword evidence="1" id="KW-0645">Protease</keyword>
<proteinExistence type="predicted"/>
<dbReference type="EMBL" id="CP113088">
    <property type="protein sequence ID" value="WAC00814.1"/>
    <property type="molecule type" value="Genomic_DNA"/>
</dbReference>
<sequence length="343" mass="39064">MPYKSSVFYFILFVGVNLAWSQTLSGTLKDRNTNAPIVGASVYFDNTSYGTTTNFDGEFYFELKKHISAPLVISFVGYESIILYAIDFDKVYHLSLKQDVNALEEVVLDSKDEWSRPFKLQQFRREFLGHSKFGMGCAILNEDAIVLNFDRKTKQLVASSKAPLVIKNIALEYLVRYDLNHFSITYNIDTDSTLDLENAFKTVHSVGYYGTTFFENISSNNHRKALRNRKEAYIGSTLHFMRAVANNRLKEEKFKIFKGAYQIKPETQITTFKNDSTKIVEVEIPLKLNILCKGKQSAIQSEVKRFQIDAFGNHAPVDKVLFGGFMGHQRIGDALPLDYGLAQ</sequence>
<evidence type="ECO:0000313" key="2">
    <source>
        <dbReference type="Proteomes" id="UP001164705"/>
    </source>
</evidence>
<dbReference type="Proteomes" id="UP001164705">
    <property type="component" value="Chromosome"/>
</dbReference>
<keyword evidence="1" id="KW-0121">Carboxypeptidase</keyword>
<evidence type="ECO:0000313" key="1">
    <source>
        <dbReference type="EMBL" id="WAC00814.1"/>
    </source>
</evidence>
<reference evidence="1" key="1">
    <citation type="submission" date="2022-11" db="EMBL/GenBank/DDBJ databases">
        <title>Lacinutrix neustonica HL-RS19T sp. nov., isolated from the surface microlayer sample of brackish Lake Shihwa.</title>
        <authorList>
            <person name="Choi J.Y."/>
            <person name="Hwang C.Y."/>
        </authorList>
    </citation>
    <scope>NUCLEOTIDE SEQUENCE</scope>
    <source>
        <strain evidence="1">HL-RS19</strain>
    </source>
</reference>
<dbReference type="RefSeq" id="WP_267675362.1">
    <property type="nucleotide sequence ID" value="NZ_CP113088.1"/>
</dbReference>
<dbReference type="Gene3D" id="2.60.40.1120">
    <property type="entry name" value="Carboxypeptidase-like, regulatory domain"/>
    <property type="match status" value="1"/>
</dbReference>
<name>A0A9E8SD32_9FLAO</name>
<dbReference type="KEGG" id="lnu:N7U66_11015"/>
<organism evidence="1 2">
    <name type="scientific">Lacinutrix neustonica</name>
    <dbReference type="NCBI Taxonomy" id="2980107"/>
    <lineage>
        <taxon>Bacteria</taxon>
        <taxon>Pseudomonadati</taxon>
        <taxon>Bacteroidota</taxon>
        <taxon>Flavobacteriia</taxon>
        <taxon>Flavobacteriales</taxon>
        <taxon>Flavobacteriaceae</taxon>
        <taxon>Lacinutrix</taxon>
    </lineage>
</organism>
<accession>A0A9E8SD32</accession>
<protein>
    <submittedName>
        <fullName evidence="1">Carboxypeptidase-like regulatory domain-containing protein</fullName>
    </submittedName>
</protein>
<gene>
    <name evidence="1" type="ORF">N7U66_11015</name>
</gene>
<dbReference type="AlphaFoldDB" id="A0A9E8SD32"/>
<keyword evidence="1" id="KW-0378">Hydrolase</keyword>
<keyword evidence="2" id="KW-1185">Reference proteome</keyword>
<dbReference type="InterPro" id="IPR008969">
    <property type="entry name" value="CarboxyPept-like_regulatory"/>
</dbReference>
<dbReference type="SUPFAM" id="SSF49464">
    <property type="entry name" value="Carboxypeptidase regulatory domain-like"/>
    <property type="match status" value="1"/>
</dbReference>